<reference evidence="3 4" key="1">
    <citation type="journal article" date="2019" name="Nat. Ecol. Evol.">
        <title>Megaphylogeny resolves global patterns of mushroom evolution.</title>
        <authorList>
            <person name="Varga T."/>
            <person name="Krizsan K."/>
            <person name="Foldi C."/>
            <person name="Dima B."/>
            <person name="Sanchez-Garcia M."/>
            <person name="Sanchez-Ramirez S."/>
            <person name="Szollosi G.J."/>
            <person name="Szarkandi J.G."/>
            <person name="Papp V."/>
            <person name="Albert L."/>
            <person name="Andreopoulos W."/>
            <person name="Angelini C."/>
            <person name="Antonin V."/>
            <person name="Barry K.W."/>
            <person name="Bougher N.L."/>
            <person name="Buchanan P."/>
            <person name="Buyck B."/>
            <person name="Bense V."/>
            <person name="Catcheside P."/>
            <person name="Chovatia M."/>
            <person name="Cooper J."/>
            <person name="Damon W."/>
            <person name="Desjardin D."/>
            <person name="Finy P."/>
            <person name="Geml J."/>
            <person name="Haridas S."/>
            <person name="Hughes K."/>
            <person name="Justo A."/>
            <person name="Karasinski D."/>
            <person name="Kautmanova I."/>
            <person name="Kiss B."/>
            <person name="Kocsube S."/>
            <person name="Kotiranta H."/>
            <person name="LaButti K.M."/>
            <person name="Lechner B.E."/>
            <person name="Liimatainen K."/>
            <person name="Lipzen A."/>
            <person name="Lukacs Z."/>
            <person name="Mihaltcheva S."/>
            <person name="Morgado L.N."/>
            <person name="Niskanen T."/>
            <person name="Noordeloos M.E."/>
            <person name="Ohm R.A."/>
            <person name="Ortiz-Santana B."/>
            <person name="Ovrebo C."/>
            <person name="Racz N."/>
            <person name="Riley R."/>
            <person name="Savchenko A."/>
            <person name="Shiryaev A."/>
            <person name="Soop K."/>
            <person name="Spirin V."/>
            <person name="Szebenyi C."/>
            <person name="Tomsovsky M."/>
            <person name="Tulloss R.E."/>
            <person name="Uehling J."/>
            <person name="Grigoriev I.V."/>
            <person name="Vagvolgyi C."/>
            <person name="Papp T."/>
            <person name="Martin F.M."/>
            <person name="Miettinen O."/>
            <person name="Hibbett D.S."/>
            <person name="Nagy L.G."/>
        </authorList>
    </citation>
    <scope>NUCLEOTIDE SEQUENCE [LARGE SCALE GENOMIC DNA]</scope>
    <source>
        <strain evidence="3 4">CBS 166.37</strain>
    </source>
</reference>
<dbReference type="CDD" id="cd19481">
    <property type="entry name" value="RecA-like_protease"/>
    <property type="match status" value="1"/>
</dbReference>
<dbReference type="AlphaFoldDB" id="A0A5C3LYS3"/>
<dbReference type="GO" id="GO:0005524">
    <property type="term" value="F:ATP binding"/>
    <property type="evidence" value="ECO:0007669"/>
    <property type="project" value="InterPro"/>
</dbReference>
<dbReference type="InterPro" id="IPR054289">
    <property type="entry name" value="DUF7025"/>
</dbReference>
<dbReference type="SUPFAM" id="SSF52540">
    <property type="entry name" value="P-loop containing nucleoside triphosphate hydrolases"/>
    <property type="match status" value="1"/>
</dbReference>
<keyword evidence="4" id="KW-1185">Reference proteome</keyword>
<dbReference type="STRING" id="68775.A0A5C3LYS3"/>
<keyword evidence="3" id="KW-0378">Hydrolase</keyword>
<evidence type="ECO:0000313" key="3">
    <source>
        <dbReference type="EMBL" id="TFK33931.1"/>
    </source>
</evidence>
<evidence type="ECO:0000259" key="2">
    <source>
        <dbReference type="SMART" id="SM00382"/>
    </source>
</evidence>
<dbReference type="InterPro" id="IPR027417">
    <property type="entry name" value="P-loop_NTPase"/>
</dbReference>
<dbReference type="EMBL" id="ML213639">
    <property type="protein sequence ID" value="TFK33931.1"/>
    <property type="molecule type" value="Genomic_DNA"/>
</dbReference>
<accession>A0A5C3LYS3</accession>
<dbReference type="Gene3D" id="3.40.50.300">
    <property type="entry name" value="P-loop containing nucleotide triphosphate hydrolases"/>
    <property type="match status" value="1"/>
</dbReference>
<name>A0A5C3LYS3_9AGAR</name>
<protein>
    <submittedName>
        <fullName evidence="3">P-loop containing nucleoside triphosphate hydrolase protein</fullName>
    </submittedName>
</protein>
<evidence type="ECO:0000256" key="1">
    <source>
        <dbReference type="SAM" id="MobiDB-lite"/>
    </source>
</evidence>
<dbReference type="PANTHER" id="PTHR46411:SF3">
    <property type="entry name" value="AAA+ ATPASE DOMAIN-CONTAINING PROTEIN"/>
    <property type="match status" value="1"/>
</dbReference>
<dbReference type="GO" id="GO:0016887">
    <property type="term" value="F:ATP hydrolysis activity"/>
    <property type="evidence" value="ECO:0007669"/>
    <property type="project" value="InterPro"/>
</dbReference>
<evidence type="ECO:0000313" key="4">
    <source>
        <dbReference type="Proteomes" id="UP000308652"/>
    </source>
</evidence>
<feature type="domain" description="AAA+ ATPase" evidence="2">
    <location>
        <begin position="412"/>
        <end position="539"/>
    </location>
</feature>
<sequence>MASVNGMQKPEEVKEATTSPKATRIARYDQYFDQRTFSYALRKTSKPSKKHNSKKPILVVRRIIDEKGRFVDTEIDIQSPALCEILMEINEGVEGLNLLLSSPVGDPHLFFFSHSGLKARMSTERSKEVPDEAIITDLQVALDYIEEDLTSTFDDLEKLSSGNSITFNLLWTIFAPNTLVYNYHQHTEQDRILKVLRFAIRMRRDYSKYALITCAVITNDGNSFGIAEEPIEIDEFSGARLVQDLPLYPLKDHSRCHEIKTMAIERGKRFALLDEPAYGEISGPAVREIRNAKDEPIMKKFNTYGRLMVDPSAFRTFQANCVFNLRVIMRLRREQLTDEEYMICTPIVLGFCFGVKEWAGYALDRMQNIKWSDESFESLVLGSKQKLLIHALVKQHDVRSSKFDDIIQGKGKGLIGLLAGPPGCGKTLTAEAVAESTQRPLYCISAGELGTEPRQVDKALIQILEIAQRWKAVLLLDEADVFLFQRDDRDVVRNALVSIFLRQLEYYQGILFLTTNMIAQCDSAFESRIHFTINYPPLDYSSRRQVWKTFIKRASPTEVTDADIDTLANEDMNGRQIKNTISTAQSIALSEEKELAAEHIRTVLEVSRDWHLARNTSTNLTTFTEQVESLI</sequence>
<dbReference type="PANTHER" id="PTHR46411">
    <property type="entry name" value="FAMILY ATPASE, PUTATIVE-RELATED"/>
    <property type="match status" value="1"/>
</dbReference>
<dbReference type="Proteomes" id="UP000308652">
    <property type="component" value="Unassembled WGS sequence"/>
</dbReference>
<gene>
    <name evidence="3" type="ORF">BDQ12DRAFT_690450</name>
</gene>
<organism evidence="3 4">
    <name type="scientific">Crucibulum laeve</name>
    <dbReference type="NCBI Taxonomy" id="68775"/>
    <lineage>
        <taxon>Eukaryota</taxon>
        <taxon>Fungi</taxon>
        <taxon>Dikarya</taxon>
        <taxon>Basidiomycota</taxon>
        <taxon>Agaricomycotina</taxon>
        <taxon>Agaricomycetes</taxon>
        <taxon>Agaricomycetidae</taxon>
        <taxon>Agaricales</taxon>
        <taxon>Agaricineae</taxon>
        <taxon>Nidulariaceae</taxon>
        <taxon>Crucibulum</taxon>
    </lineage>
</organism>
<dbReference type="Pfam" id="PF00004">
    <property type="entry name" value="AAA"/>
    <property type="match status" value="1"/>
</dbReference>
<dbReference type="SMART" id="SM00382">
    <property type="entry name" value="AAA"/>
    <property type="match status" value="1"/>
</dbReference>
<dbReference type="Pfam" id="PF22942">
    <property type="entry name" value="DUF7025"/>
    <property type="match status" value="1"/>
</dbReference>
<dbReference type="InterPro" id="IPR003593">
    <property type="entry name" value="AAA+_ATPase"/>
</dbReference>
<dbReference type="OrthoDB" id="10042665at2759"/>
<feature type="region of interest" description="Disordered" evidence="1">
    <location>
        <begin position="1"/>
        <end position="21"/>
    </location>
</feature>
<proteinExistence type="predicted"/>
<dbReference type="InterPro" id="IPR003959">
    <property type="entry name" value="ATPase_AAA_core"/>
</dbReference>